<feature type="transmembrane region" description="Helical" evidence="1">
    <location>
        <begin position="67"/>
        <end position="87"/>
    </location>
</feature>
<evidence type="ECO:0000313" key="2">
    <source>
        <dbReference type="EnsemblPlants" id="Solyc09g042570.1.1.1"/>
    </source>
</evidence>
<dbReference type="InParanoid" id="A0A3Q7I168"/>
<protein>
    <submittedName>
        <fullName evidence="2">Uncharacterized protein</fullName>
    </submittedName>
</protein>
<keyword evidence="1" id="KW-1133">Transmembrane helix</keyword>
<proteinExistence type="predicted"/>
<name>A0A3Q7I168_SOLLC</name>
<dbReference type="EnsemblPlants" id="Solyc09g042570.1.1">
    <property type="protein sequence ID" value="Solyc09g042570.1.1.1"/>
    <property type="gene ID" value="Solyc09g042570.1"/>
</dbReference>
<dbReference type="Proteomes" id="UP000004994">
    <property type="component" value="Chromosome 9"/>
</dbReference>
<dbReference type="AlphaFoldDB" id="A0A3Q7I168"/>
<dbReference type="PaxDb" id="4081-Solyc09g042570.1.1"/>
<reference evidence="2" key="2">
    <citation type="submission" date="2019-01" db="UniProtKB">
        <authorList>
            <consortium name="EnsemblPlants"/>
        </authorList>
    </citation>
    <scope>IDENTIFICATION</scope>
    <source>
        <strain evidence="2">cv. Heinz 1706</strain>
    </source>
</reference>
<reference evidence="2" key="1">
    <citation type="journal article" date="2012" name="Nature">
        <title>The tomato genome sequence provides insights into fleshy fruit evolution.</title>
        <authorList>
            <consortium name="Tomato Genome Consortium"/>
        </authorList>
    </citation>
    <scope>NUCLEOTIDE SEQUENCE [LARGE SCALE GENOMIC DNA]</scope>
    <source>
        <strain evidence="2">cv. Heinz 1706</strain>
    </source>
</reference>
<accession>A0A3Q7I168</accession>
<keyword evidence="3" id="KW-1185">Reference proteome</keyword>
<sequence length="90" mass="10561">MVLLLFLLFDINFSLSCIPFLLARLVFISTGIFYDIFISTSIHFLFLVFFILSLSNFNVHFFLHCDSVIHVLLLLCLICTFSFYHIFLLL</sequence>
<evidence type="ECO:0000256" key="1">
    <source>
        <dbReference type="SAM" id="Phobius"/>
    </source>
</evidence>
<organism evidence="2">
    <name type="scientific">Solanum lycopersicum</name>
    <name type="common">Tomato</name>
    <name type="synonym">Lycopersicon esculentum</name>
    <dbReference type="NCBI Taxonomy" id="4081"/>
    <lineage>
        <taxon>Eukaryota</taxon>
        <taxon>Viridiplantae</taxon>
        <taxon>Streptophyta</taxon>
        <taxon>Embryophyta</taxon>
        <taxon>Tracheophyta</taxon>
        <taxon>Spermatophyta</taxon>
        <taxon>Magnoliopsida</taxon>
        <taxon>eudicotyledons</taxon>
        <taxon>Gunneridae</taxon>
        <taxon>Pentapetalae</taxon>
        <taxon>asterids</taxon>
        <taxon>lamiids</taxon>
        <taxon>Solanales</taxon>
        <taxon>Solanaceae</taxon>
        <taxon>Solanoideae</taxon>
        <taxon>Solaneae</taxon>
        <taxon>Solanum</taxon>
        <taxon>Solanum subgen. Lycopersicon</taxon>
    </lineage>
</organism>
<evidence type="ECO:0000313" key="3">
    <source>
        <dbReference type="Proteomes" id="UP000004994"/>
    </source>
</evidence>
<keyword evidence="1" id="KW-0812">Transmembrane</keyword>
<dbReference type="Gramene" id="Solyc09g042570.1.1">
    <property type="protein sequence ID" value="Solyc09g042570.1.1.1"/>
    <property type="gene ID" value="Solyc09g042570.1"/>
</dbReference>
<feature type="transmembrane region" description="Helical" evidence="1">
    <location>
        <begin position="32"/>
        <end position="55"/>
    </location>
</feature>
<keyword evidence="1" id="KW-0472">Membrane</keyword>